<protein>
    <submittedName>
        <fullName evidence="2">Uncharacterized protein</fullName>
    </submittedName>
</protein>
<name>A0ABR0PQM0_GOSAR</name>
<dbReference type="Proteomes" id="UP001358586">
    <property type="component" value="Chromosome 6"/>
</dbReference>
<evidence type="ECO:0000313" key="3">
    <source>
        <dbReference type="Proteomes" id="UP001358586"/>
    </source>
</evidence>
<reference evidence="2 3" key="1">
    <citation type="submission" date="2023-03" db="EMBL/GenBank/DDBJ databases">
        <title>WGS of Gossypium arboreum.</title>
        <authorList>
            <person name="Yu D."/>
        </authorList>
    </citation>
    <scope>NUCLEOTIDE SEQUENCE [LARGE SCALE GENOMIC DNA]</scope>
    <source>
        <tissue evidence="2">Leaf</tissue>
    </source>
</reference>
<sequence length="92" mass="10420">MSATTLLEPNHTAVIIEDDNTLVGQAHYVGYSIASFLKDLLHAMRRVDTSMHEITKRRFEVWRKQGRAKSSGSSEWIDSMTRQLDNPDNVSG</sequence>
<organism evidence="2 3">
    <name type="scientific">Gossypium arboreum</name>
    <name type="common">Tree cotton</name>
    <name type="synonym">Gossypium nanking</name>
    <dbReference type="NCBI Taxonomy" id="29729"/>
    <lineage>
        <taxon>Eukaryota</taxon>
        <taxon>Viridiplantae</taxon>
        <taxon>Streptophyta</taxon>
        <taxon>Embryophyta</taxon>
        <taxon>Tracheophyta</taxon>
        <taxon>Spermatophyta</taxon>
        <taxon>Magnoliopsida</taxon>
        <taxon>eudicotyledons</taxon>
        <taxon>Gunneridae</taxon>
        <taxon>Pentapetalae</taxon>
        <taxon>rosids</taxon>
        <taxon>malvids</taxon>
        <taxon>Malvales</taxon>
        <taxon>Malvaceae</taxon>
        <taxon>Malvoideae</taxon>
        <taxon>Gossypium</taxon>
    </lineage>
</organism>
<feature type="region of interest" description="Disordered" evidence="1">
    <location>
        <begin position="66"/>
        <end position="92"/>
    </location>
</feature>
<evidence type="ECO:0000313" key="2">
    <source>
        <dbReference type="EMBL" id="KAK5826726.1"/>
    </source>
</evidence>
<accession>A0ABR0PQM0</accession>
<keyword evidence="3" id="KW-1185">Reference proteome</keyword>
<dbReference type="EMBL" id="JARKNE010000006">
    <property type="protein sequence ID" value="KAK5826726.1"/>
    <property type="molecule type" value="Genomic_DNA"/>
</dbReference>
<comment type="caution">
    <text evidence="2">The sequence shown here is derived from an EMBL/GenBank/DDBJ whole genome shotgun (WGS) entry which is preliminary data.</text>
</comment>
<proteinExistence type="predicted"/>
<feature type="compositionally biased region" description="Polar residues" evidence="1">
    <location>
        <begin position="68"/>
        <end position="92"/>
    </location>
</feature>
<evidence type="ECO:0000256" key="1">
    <source>
        <dbReference type="SAM" id="MobiDB-lite"/>
    </source>
</evidence>
<gene>
    <name evidence="2" type="ORF">PVK06_021654</name>
</gene>